<evidence type="ECO:0000313" key="11">
    <source>
        <dbReference type="EMBL" id="UYV61528.1"/>
    </source>
</evidence>
<evidence type="ECO:0000259" key="10">
    <source>
        <dbReference type="PROSITE" id="PS51465"/>
    </source>
</evidence>
<evidence type="ECO:0000256" key="2">
    <source>
        <dbReference type="ARBA" id="ARBA00009657"/>
    </source>
</evidence>
<feature type="transmembrane region" description="Helical" evidence="9">
    <location>
        <begin position="359"/>
        <end position="381"/>
    </location>
</feature>
<evidence type="ECO:0000256" key="1">
    <source>
        <dbReference type="ARBA" id="ARBA00004651"/>
    </source>
</evidence>
<dbReference type="EMBL" id="CP092863">
    <property type="protein sequence ID" value="UYV61528.1"/>
    <property type="molecule type" value="Genomic_DNA"/>
</dbReference>
<feature type="transmembrane region" description="Helical" evidence="9">
    <location>
        <begin position="284"/>
        <end position="309"/>
    </location>
</feature>
<protein>
    <recommendedName>
        <fullName evidence="10">Kazal-like domain-containing protein</fullName>
    </recommendedName>
</protein>
<evidence type="ECO:0000256" key="7">
    <source>
        <dbReference type="ARBA" id="ARBA00023157"/>
    </source>
</evidence>
<dbReference type="CDD" id="cd17336">
    <property type="entry name" value="MFS_SLCO_OATP"/>
    <property type="match status" value="1"/>
</dbReference>
<dbReference type="InterPro" id="IPR004156">
    <property type="entry name" value="OATP"/>
</dbReference>
<gene>
    <name evidence="11" type="ORF">LAZ67_1005172</name>
</gene>
<keyword evidence="12" id="KW-1185">Reference proteome</keyword>
<evidence type="ECO:0000256" key="8">
    <source>
        <dbReference type="SAM" id="MobiDB-lite"/>
    </source>
</evidence>
<dbReference type="PANTHER" id="PTHR11388:SF76">
    <property type="entry name" value="SOLUTE CARRIER ORGANIC ANION TRANSPORTER FAMILY MEMBER"/>
    <property type="match status" value="1"/>
</dbReference>
<feature type="domain" description="Kazal-like" evidence="10">
    <location>
        <begin position="211"/>
        <end position="267"/>
    </location>
</feature>
<dbReference type="PROSITE" id="PS51465">
    <property type="entry name" value="KAZAL_2"/>
    <property type="match status" value="1"/>
</dbReference>
<sequence>MFALRIFGPSLGFLISSLSLSFYEDPYFDPGFPTTDPRWIGAWWIGFLILGTALLIFTLPIVLFPRRLPGSPADQVADTKPPASMPPLKEMPAAIYKLAKNPVFSCHAVSVTLQIIGYAGYYIFMPKYLESQYRQSASQASLFSGSTSLITMLVGIMAGGVAIKKLKPSPKVLSGFMVGVDLFTVGGFLIYMFLGCDPIQLGGTSVVDGQFSISNTCNQDCFCSQRVFEPICAPDMTTVYFSPCHAGCGSFNGTGKNTTFLDCSCESSGPTFTSGYCPELCNMFLPYIVVMSVIKMISSTTRVGSTLIVLSFKRTDFGQAFIPYPLVFGALTDAACLVWEEKCGETGNCWLYDSDKFRYYLHGLAAAFIFLGSLFEIGVYLNSHRVTNFYTDDVPENIPAKDKEASQPLNPSTSYDMIPLK</sequence>
<organism evidence="11 12">
    <name type="scientific">Cordylochernes scorpioides</name>
    <dbReference type="NCBI Taxonomy" id="51811"/>
    <lineage>
        <taxon>Eukaryota</taxon>
        <taxon>Metazoa</taxon>
        <taxon>Ecdysozoa</taxon>
        <taxon>Arthropoda</taxon>
        <taxon>Chelicerata</taxon>
        <taxon>Arachnida</taxon>
        <taxon>Pseudoscorpiones</taxon>
        <taxon>Cheliferoidea</taxon>
        <taxon>Chernetidae</taxon>
        <taxon>Cordylochernes</taxon>
    </lineage>
</organism>
<keyword evidence="3" id="KW-1003">Cell membrane</keyword>
<evidence type="ECO:0000256" key="4">
    <source>
        <dbReference type="ARBA" id="ARBA00022692"/>
    </source>
</evidence>
<dbReference type="Pfam" id="PF03137">
    <property type="entry name" value="OATP"/>
    <property type="match status" value="1"/>
</dbReference>
<evidence type="ECO:0000256" key="5">
    <source>
        <dbReference type="ARBA" id="ARBA00022989"/>
    </source>
</evidence>
<keyword evidence="4 9" id="KW-0812">Transmembrane</keyword>
<dbReference type="InterPro" id="IPR036259">
    <property type="entry name" value="MFS_trans_sf"/>
</dbReference>
<keyword evidence="5 9" id="KW-1133">Transmembrane helix</keyword>
<feature type="transmembrane region" description="Helical" evidence="9">
    <location>
        <begin position="103"/>
        <end position="123"/>
    </location>
</feature>
<comment type="subcellular location">
    <subcellularLocation>
        <location evidence="1">Cell membrane</location>
        <topology evidence="1">Multi-pass membrane protein</topology>
    </subcellularLocation>
</comment>
<dbReference type="PANTHER" id="PTHR11388">
    <property type="entry name" value="ORGANIC ANION TRANSPORTER"/>
    <property type="match status" value="1"/>
</dbReference>
<evidence type="ECO:0000256" key="3">
    <source>
        <dbReference type="ARBA" id="ARBA00022475"/>
    </source>
</evidence>
<feature type="transmembrane region" description="Helical" evidence="9">
    <location>
        <begin position="143"/>
        <end position="163"/>
    </location>
</feature>
<accession>A0ABY6K0X8</accession>
<feature type="transmembrane region" description="Helical" evidence="9">
    <location>
        <begin position="43"/>
        <end position="64"/>
    </location>
</feature>
<dbReference type="InterPro" id="IPR002350">
    <property type="entry name" value="Kazal_dom"/>
</dbReference>
<feature type="transmembrane region" description="Helical" evidence="9">
    <location>
        <begin position="175"/>
        <end position="194"/>
    </location>
</feature>
<dbReference type="Proteomes" id="UP001235939">
    <property type="component" value="Chromosome 01"/>
</dbReference>
<evidence type="ECO:0000313" key="12">
    <source>
        <dbReference type="Proteomes" id="UP001235939"/>
    </source>
</evidence>
<keyword evidence="7" id="KW-1015">Disulfide bond</keyword>
<dbReference type="Gene3D" id="1.20.1250.20">
    <property type="entry name" value="MFS general substrate transporter like domains"/>
    <property type="match status" value="1"/>
</dbReference>
<comment type="similarity">
    <text evidence="2">Belongs to the organo anion transporter (TC 2.A.60) family.</text>
</comment>
<dbReference type="SUPFAM" id="SSF100895">
    <property type="entry name" value="Kazal-type serine protease inhibitors"/>
    <property type="match status" value="1"/>
</dbReference>
<evidence type="ECO:0000256" key="6">
    <source>
        <dbReference type="ARBA" id="ARBA00023136"/>
    </source>
</evidence>
<dbReference type="Pfam" id="PF07648">
    <property type="entry name" value="Kazal_2"/>
    <property type="match status" value="1"/>
</dbReference>
<feature type="region of interest" description="Disordered" evidence="8">
    <location>
        <begin position="399"/>
        <end position="421"/>
    </location>
</feature>
<dbReference type="SUPFAM" id="SSF103473">
    <property type="entry name" value="MFS general substrate transporter"/>
    <property type="match status" value="1"/>
</dbReference>
<evidence type="ECO:0000256" key="9">
    <source>
        <dbReference type="SAM" id="Phobius"/>
    </source>
</evidence>
<reference evidence="11 12" key="1">
    <citation type="submission" date="2022-01" db="EMBL/GenBank/DDBJ databases">
        <title>A chromosomal length assembly of Cordylochernes scorpioides.</title>
        <authorList>
            <person name="Zeh D."/>
            <person name="Zeh J."/>
        </authorList>
    </citation>
    <scope>NUCLEOTIDE SEQUENCE [LARGE SCALE GENOMIC DNA]</scope>
    <source>
        <strain evidence="11">IN4F17</strain>
        <tissue evidence="11">Whole Body</tissue>
    </source>
</reference>
<feature type="transmembrane region" description="Helical" evidence="9">
    <location>
        <begin position="7"/>
        <end position="23"/>
    </location>
</feature>
<dbReference type="InterPro" id="IPR036058">
    <property type="entry name" value="Kazal_dom_sf"/>
</dbReference>
<proteinExistence type="inferred from homology"/>
<name>A0ABY6K0X8_9ARAC</name>
<feature type="transmembrane region" description="Helical" evidence="9">
    <location>
        <begin position="321"/>
        <end position="339"/>
    </location>
</feature>
<keyword evidence="6 9" id="KW-0472">Membrane</keyword>